<protein>
    <submittedName>
        <fullName evidence="1">Uncharacterized protein</fullName>
    </submittedName>
</protein>
<keyword evidence="2" id="KW-1185">Reference proteome</keyword>
<dbReference type="PANTHER" id="PTHR33524:SF2">
    <property type="entry name" value="SET DOMAIN-CONTAINING PROTEIN 9"/>
    <property type="match status" value="1"/>
</dbReference>
<dbReference type="CDD" id="cd10537">
    <property type="entry name" value="SET_SETD9"/>
    <property type="match status" value="1"/>
</dbReference>
<name>A0AAE1APE8_9GAST</name>
<organism evidence="1 2">
    <name type="scientific">Elysia crispata</name>
    <name type="common">lettuce slug</name>
    <dbReference type="NCBI Taxonomy" id="231223"/>
    <lineage>
        <taxon>Eukaryota</taxon>
        <taxon>Metazoa</taxon>
        <taxon>Spiralia</taxon>
        <taxon>Lophotrochozoa</taxon>
        <taxon>Mollusca</taxon>
        <taxon>Gastropoda</taxon>
        <taxon>Heterobranchia</taxon>
        <taxon>Euthyneura</taxon>
        <taxon>Panpulmonata</taxon>
        <taxon>Sacoglossa</taxon>
        <taxon>Placobranchoidea</taxon>
        <taxon>Plakobranchidae</taxon>
        <taxon>Elysia</taxon>
    </lineage>
</organism>
<accession>A0AAE1APE8</accession>
<reference evidence="1" key="1">
    <citation type="journal article" date="2023" name="G3 (Bethesda)">
        <title>A reference genome for the long-term kleptoplast-retaining sea slug Elysia crispata morphotype clarki.</title>
        <authorList>
            <person name="Eastman K.E."/>
            <person name="Pendleton A.L."/>
            <person name="Shaikh M.A."/>
            <person name="Suttiyut T."/>
            <person name="Ogas R."/>
            <person name="Tomko P."/>
            <person name="Gavelis G."/>
            <person name="Widhalm J.R."/>
            <person name="Wisecaver J.H."/>
        </authorList>
    </citation>
    <scope>NUCLEOTIDE SEQUENCE</scope>
    <source>
        <strain evidence="1">ECLA1</strain>
    </source>
</reference>
<dbReference type="AlphaFoldDB" id="A0AAE1APE8"/>
<dbReference type="InterPro" id="IPR040415">
    <property type="entry name" value="SETD9"/>
</dbReference>
<comment type="caution">
    <text evidence="1">The sequence shown here is derived from an EMBL/GenBank/DDBJ whole genome shotgun (WGS) entry which is preliminary data.</text>
</comment>
<dbReference type="PANTHER" id="PTHR33524">
    <property type="entry name" value="C5ORF35"/>
    <property type="match status" value="1"/>
</dbReference>
<evidence type="ECO:0000313" key="1">
    <source>
        <dbReference type="EMBL" id="KAK3791572.1"/>
    </source>
</evidence>
<dbReference type="EMBL" id="JAWDGP010001468">
    <property type="protein sequence ID" value="KAK3791572.1"/>
    <property type="molecule type" value="Genomic_DNA"/>
</dbReference>
<dbReference type="Proteomes" id="UP001283361">
    <property type="component" value="Unassembled WGS sequence"/>
</dbReference>
<proteinExistence type="predicted"/>
<evidence type="ECO:0000313" key="2">
    <source>
        <dbReference type="Proteomes" id="UP001283361"/>
    </source>
</evidence>
<sequence length="281" mass="32108">MYESSQSFQPYQKSETKKTLLSEKRILHCIIIRSVRCITKHEVDKLVSDVCVHNFLWKFLSTLHSALSDKDAHLMTSVERYYIGLSVMKECSGFCIERTKSTLPSGGRGVSVTDGVVPKHHVTSLYPGLLYQPYDPVFFQSIGNHFIFRCIDGILIDGNDKGLSKSLYKSCMRRDSLWPLPACDESWLTDLPVCPLNVGQYVNNQNKKYPANVAYQEFSLPEDFPAHLRQYLPINFYSSILNVPENMHRPVKIVALISLDKIHCSQELFSSYFTLVSSHDK</sequence>
<gene>
    <name evidence="1" type="ORF">RRG08_002927</name>
</gene>